<evidence type="ECO:0000256" key="1">
    <source>
        <dbReference type="ARBA" id="ARBA00022801"/>
    </source>
</evidence>
<feature type="domain" description="Glycoside hydrolase family 5" evidence="4">
    <location>
        <begin position="53"/>
        <end position="304"/>
    </location>
</feature>
<protein>
    <submittedName>
        <fullName evidence="5">Endo-1,4-beta-mannosidase</fullName>
    </submittedName>
</protein>
<evidence type="ECO:0000259" key="4">
    <source>
        <dbReference type="Pfam" id="PF00150"/>
    </source>
</evidence>
<comment type="similarity">
    <text evidence="3">Belongs to the glycosyl hydrolase 5 (cellulase A) family.</text>
</comment>
<accession>A0A4R6JGH9</accession>
<dbReference type="EMBL" id="SNWQ01000024">
    <property type="protein sequence ID" value="TDO35124.1"/>
    <property type="molecule type" value="Genomic_DNA"/>
</dbReference>
<keyword evidence="2 3" id="KW-0326">Glycosidase</keyword>
<dbReference type="AlphaFoldDB" id="A0A4R6JGH9"/>
<reference evidence="5 6" key="1">
    <citation type="submission" date="2019-03" db="EMBL/GenBank/DDBJ databases">
        <title>Genomic Encyclopedia of Type Strains, Phase III (KMG-III): the genomes of soil and plant-associated and newly described type strains.</title>
        <authorList>
            <person name="Whitman W."/>
        </authorList>
    </citation>
    <scope>NUCLEOTIDE SEQUENCE [LARGE SCALE GENOMIC DNA]</scope>
    <source>
        <strain evidence="5 6">VKM Ac-2527</strain>
    </source>
</reference>
<dbReference type="Gene3D" id="3.20.20.80">
    <property type="entry name" value="Glycosidases"/>
    <property type="match status" value="1"/>
</dbReference>
<gene>
    <name evidence="5" type="ORF">EV643_12410</name>
</gene>
<sequence length="650" mass="71890">MSQLLPLPRPTVQLPTGGRPWLGANFWSRLGGPLMWRTFDESLVREELGVLVDHGLDLTRSFFYWPDLQPAPDRVDQELCARFGRFLDLHTEVGLSTIPTFIVGHMSGENWDPVWRNGRDLYRDVWMVDRQAWFIREMVRRFHGHDAVVGWLISNEMPLYGGGGLTADADTPGSSGHEAVTAWAGLMVQAVRAGGGSQPVSIGDGAWGREVTGSDNGFRIRDLSPLVDWLGPHNYHMTDDPVRQHFVPAIHAELLARFGRPVVMEEFGLSSDFVSDEGAADYYRQVLHTTLLAGATGWIAWNNTDLDLPDQDPYRHHPFEMHFGITTSDGRPKPQLLELQRFRELLDRVDLPSCRRAPTNTGILVSSYLEGDHPFVAEADIPAVRDSLLQSYVSARLADLAPAMLHELDGVPAAKLLLVPSVKALTAPTWRALAEAAEAGSTVLITYSSGETSFQRGPWWPGLDEFAGVRKLLRYGLTEPVTDPVVTWRITERFGNLGPGDSLTFIAGGTPDGRCMLPVEPVDARVVARDSHDRPALLVRDVGAGRIVLATYPVEYFAARTPRVNPDDTVRLYRAAAELAGALPDVVIDDPNAFADIIEHVDGRRFALVVSESPEALKVNLRTRGSDEIEPVPLEPYGVQLVDLTWMSDS</sequence>
<evidence type="ECO:0000313" key="5">
    <source>
        <dbReference type="EMBL" id="TDO35124.1"/>
    </source>
</evidence>
<proteinExistence type="inferred from homology"/>
<name>A0A4R6JGH9_9ACTN</name>
<dbReference type="GO" id="GO:0004553">
    <property type="term" value="F:hydrolase activity, hydrolyzing O-glycosyl compounds"/>
    <property type="evidence" value="ECO:0007669"/>
    <property type="project" value="InterPro"/>
</dbReference>
<keyword evidence="6" id="KW-1185">Reference proteome</keyword>
<dbReference type="OrthoDB" id="9800974at2"/>
<dbReference type="InterPro" id="IPR001547">
    <property type="entry name" value="Glyco_hydro_5"/>
</dbReference>
<dbReference type="InterPro" id="IPR017853">
    <property type="entry name" value="GH"/>
</dbReference>
<dbReference type="RefSeq" id="WP_133804594.1">
    <property type="nucleotide sequence ID" value="NZ_SNWQ01000024.1"/>
</dbReference>
<organism evidence="5 6">
    <name type="scientific">Kribbella caucasensis</name>
    <dbReference type="NCBI Taxonomy" id="2512215"/>
    <lineage>
        <taxon>Bacteria</taxon>
        <taxon>Bacillati</taxon>
        <taxon>Actinomycetota</taxon>
        <taxon>Actinomycetes</taxon>
        <taxon>Propionibacteriales</taxon>
        <taxon>Kribbellaceae</taxon>
        <taxon>Kribbella</taxon>
    </lineage>
</organism>
<dbReference type="GO" id="GO:0000272">
    <property type="term" value="P:polysaccharide catabolic process"/>
    <property type="evidence" value="ECO:0007669"/>
    <property type="project" value="InterPro"/>
</dbReference>
<dbReference type="Proteomes" id="UP000295388">
    <property type="component" value="Unassembled WGS sequence"/>
</dbReference>
<dbReference type="InterPro" id="IPR029062">
    <property type="entry name" value="Class_I_gatase-like"/>
</dbReference>
<dbReference type="Gene3D" id="3.40.50.880">
    <property type="match status" value="1"/>
</dbReference>
<keyword evidence="1 3" id="KW-0378">Hydrolase</keyword>
<dbReference type="Pfam" id="PF00150">
    <property type="entry name" value="Cellulase"/>
    <property type="match status" value="1"/>
</dbReference>
<evidence type="ECO:0000313" key="6">
    <source>
        <dbReference type="Proteomes" id="UP000295388"/>
    </source>
</evidence>
<evidence type="ECO:0000256" key="2">
    <source>
        <dbReference type="ARBA" id="ARBA00023295"/>
    </source>
</evidence>
<dbReference type="SUPFAM" id="SSF51445">
    <property type="entry name" value="(Trans)glycosidases"/>
    <property type="match status" value="1"/>
</dbReference>
<evidence type="ECO:0000256" key="3">
    <source>
        <dbReference type="RuleBase" id="RU361153"/>
    </source>
</evidence>
<comment type="caution">
    <text evidence="5">The sequence shown here is derived from an EMBL/GenBank/DDBJ whole genome shotgun (WGS) entry which is preliminary data.</text>
</comment>